<keyword evidence="4" id="KW-1185">Reference proteome</keyword>
<dbReference type="InterPro" id="IPR035994">
    <property type="entry name" value="Nucleoside_phosphorylase_sf"/>
</dbReference>
<dbReference type="GO" id="GO:0009116">
    <property type="term" value="P:nucleoside metabolic process"/>
    <property type="evidence" value="ECO:0007669"/>
    <property type="project" value="InterPro"/>
</dbReference>
<dbReference type="AlphaFoldDB" id="A0AAN7UE08"/>
<dbReference type="EMBL" id="JAWHQM010000002">
    <property type="protein sequence ID" value="KAK5625857.1"/>
    <property type="molecule type" value="Genomic_DNA"/>
</dbReference>
<feature type="region of interest" description="Disordered" evidence="1">
    <location>
        <begin position="333"/>
        <end position="360"/>
    </location>
</feature>
<evidence type="ECO:0000259" key="2">
    <source>
        <dbReference type="Pfam" id="PF01048"/>
    </source>
</evidence>
<evidence type="ECO:0000313" key="4">
    <source>
        <dbReference type="Proteomes" id="UP001305414"/>
    </source>
</evidence>
<dbReference type="Proteomes" id="UP001305414">
    <property type="component" value="Unassembled WGS sequence"/>
</dbReference>
<feature type="domain" description="Nucleoside phosphorylase" evidence="2">
    <location>
        <begin position="368"/>
        <end position="495"/>
    </location>
</feature>
<dbReference type="PANTHER" id="PTHR46082">
    <property type="entry name" value="ATP/GTP-BINDING PROTEIN-RELATED"/>
    <property type="match status" value="1"/>
</dbReference>
<organism evidence="3 4">
    <name type="scientific">Xylaria bambusicola</name>
    <dbReference type="NCBI Taxonomy" id="326684"/>
    <lineage>
        <taxon>Eukaryota</taxon>
        <taxon>Fungi</taxon>
        <taxon>Dikarya</taxon>
        <taxon>Ascomycota</taxon>
        <taxon>Pezizomycotina</taxon>
        <taxon>Sordariomycetes</taxon>
        <taxon>Xylariomycetidae</taxon>
        <taxon>Xylariales</taxon>
        <taxon>Xylariaceae</taxon>
        <taxon>Xylaria</taxon>
    </lineage>
</organism>
<feature type="compositionally biased region" description="Low complexity" evidence="1">
    <location>
        <begin position="337"/>
        <end position="346"/>
    </location>
</feature>
<proteinExistence type="predicted"/>
<accession>A0AAN7UE08</accession>
<name>A0AAN7UE08_9PEZI</name>
<protein>
    <recommendedName>
        <fullName evidence="2">Nucleoside phosphorylase domain-containing protein</fullName>
    </recommendedName>
</protein>
<dbReference type="InterPro" id="IPR053137">
    <property type="entry name" value="NLR-like"/>
</dbReference>
<dbReference type="InterPro" id="IPR000845">
    <property type="entry name" value="Nucleoside_phosphorylase_d"/>
</dbReference>
<dbReference type="GO" id="GO:0003824">
    <property type="term" value="F:catalytic activity"/>
    <property type="evidence" value="ECO:0007669"/>
    <property type="project" value="InterPro"/>
</dbReference>
<sequence length="706" mass="79305">MPLANLDVLVSEVERQSIIALDSAQQTLPGSHHNAEKSIVIERQDHSYYLDLKGWCQTFGRADETDWGNVVIPEKFQSYLWKLLAFSNSSSPVIDPKYQQTRCRNIKDIRAKDNNLKNIQTEDIWQAAGLRSWATCPVSSVVIIQGTSQTIRCLEAFSYEISLKLVEMFPTIWMLSEPSSREFVAAYDETELLRQLAIQALQQITYFKASLFIEILCLFKNCKSSHDWFHILKTIFQALPKVYVIVDLNILGARNSRANNWPDDFQTLISQLSSNCSSNFYGRRPENDHLKYTQLQFDVLSVLMSTDIRVDNQPGCNSNAVLGAKRTCHNPILGAPNRSNSASNRSGLENSCDGRERHDKTPHRNDITVAVICALPLEANAVLAVFNNHWDIQSFGNLETDKNAYSLGRIGCHNVVLVHMPGMGRAAAATVAASCRTSFPSIRVALIVGICGAIPFHNLSTEILLGDVIISDRLVVYDFGRQFPDKFVRKDDMHDSARKPPEEIQNFLSKMKVPMHHNRLQDSTGSYLKTLVESKLAPYPGAKEDRLFQPSYRHQHQKASECFQCASTEPFNGVVCDTARTSTCNPLGCDPTRLVVRRRHSQIINNFNTWLPLIHFGAYASGDTVMKSGEHRDQIAEREQVIAFEMEGAGVWEILPCVIIKGVCDYADSHKNKQWQNYAAVTAAACLKAFLEVWPISRGDSNSGLN</sequence>
<gene>
    <name evidence="3" type="ORF">RRF57_001573</name>
</gene>
<evidence type="ECO:0000313" key="3">
    <source>
        <dbReference type="EMBL" id="KAK5625857.1"/>
    </source>
</evidence>
<reference evidence="3 4" key="1">
    <citation type="submission" date="2023-10" db="EMBL/GenBank/DDBJ databases">
        <title>Draft genome sequence of Xylaria bambusicola isolate GMP-LS, the root and basal stem rot pathogen of sugarcane in Indonesia.</title>
        <authorList>
            <person name="Selvaraj P."/>
            <person name="Muralishankar V."/>
            <person name="Muruganantham S."/>
            <person name="Sp S."/>
            <person name="Haryani S."/>
            <person name="Lau K.J.X."/>
            <person name="Naqvi N.I."/>
        </authorList>
    </citation>
    <scope>NUCLEOTIDE SEQUENCE [LARGE SCALE GENOMIC DNA]</scope>
    <source>
        <strain evidence="3">GMP-LS</strain>
    </source>
</reference>
<comment type="caution">
    <text evidence="3">The sequence shown here is derived from an EMBL/GenBank/DDBJ whole genome shotgun (WGS) entry which is preliminary data.</text>
</comment>
<dbReference type="Gene3D" id="3.40.50.1580">
    <property type="entry name" value="Nucleoside phosphorylase domain"/>
    <property type="match status" value="1"/>
</dbReference>
<dbReference type="PANTHER" id="PTHR46082:SF6">
    <property type="entry name" value="AAA+ ATPASE DOMAIN-CONTAINING PROTEIN-RELATED"/>
    <property type="match status" value="1"/>
</dbReference>
<evidence type="ECO:0000256" key="1">
    <source>
        <dbReference type="SAM" id="MobiDB-lite"/>
    </source>
</evidence>
<dbReference type="SUPFAM" id="SSF53167">
    <property type="entry name" value="Purine and uridine phosphorylases"/>
    <property type="match status" value="1"/>
</dbReference>
<dbReference type="Pfam" id="PF01048">
    <property type="entry name" value="PNP_UDP_1"/>
    <property type="match status" value="1"/>
</dbReference>